<keyword evidence="8" id="KW-0812">Transmembrane</keyword>
<dbReference type="Gene3D" id="3.20.20.190">
    <property type="entry name" value="Phosphatidylinositol (PI) phosphodiesterase"/>
    <property type="match status" value="2"/>
</dbReference>
<evidence type="ECO:0000256" key="9">
    <source>
        <dbReference type="SAM" id="SignalP"/>
    </source>
</evidence>
<feature type="compositionally biased region" description="Basic and acidic residues" evidence="7">
    <location>
        <begin position="732"/>
        <end position="742"/>
    </location>
</feature>
<evidence type="ECO:0000259" key="10">
    <source>
        <dbReference type="PROSITE" id="PS51704"/>
    </source>
</evidence>
<dbReference type="InterPro" id="IPR017946">
    <property type="entry name" value="PLC-like_Pdiesterase_TIM-brl"/>
</dbReference>
<reference evidence="11 12" key="1">
    <citation type="submission" date="2022-01" db="EMBL/GenBank/DDBJ databases">
        <authorList>
            <person name="Xiong W."/>
            <person name="Schranz E."/>
        </authorList>
    </citation>
    <scope>NUCLEOTIDE SEQUENCE [LARGE SCALE GENOMIC DNA]</scope>
</reference>
<dbReference type="FunFam" id="3.20.20.190:FF:000011">
    <property type="entry name" value="Glycerophosphodiester phosphodiesterase GDPDL3"/>
    <property type="match status" value="1"/>
</dbReference>
<dbReference type="Proteomes" id="UP001157418">
    <property type="component" value="Unassembled WGS sequence"/>
</dbReference>
<evidence type="ECO:0000313" key="11">
    <source>
        <dbReference type="EMBL" id="CAH1426586.1"/>
    </source>
</evidence>
<evidence type="ECO:0000256" key="8">
    <source>
        <dbReference type="SAM" id="Phobius"/>
    </source>
</evidence>
<sequence>MIRELLFGFLLIHSSLAKHLHVHPGNSKPTRRTRLQAITGPGPDPGKKWLTLHGREPLVIAQGGFPGLFPDSSGAGYAAAIAMGVIGTLKYCNLQLTKDNLGVCLPNVKLDNCTNAATRFPKHQRRYSVNGRDIDGWFPLDFTIDEIMKEIRLIQNIYSRASVFDFVYPLLQPDSVFGMEPKGHLWLNVQNDAFWSSHQLNVIRYIDESKQYFVADYISSPEIGFLKAVAASKTFDRIKTKLVFRFLTLAEVEPTYKETYGALLKKLAMIKTFASGIFVPKNYVWPVGKDGYLQPTTTLVADAHREGLEVYVAGFASDTFSSYNYSYDPEAEYLQFVDNSQFSVDGVVTEFPGSASNAIACLAQSPKPTKKVVDALIISHNGASIDYAGCTDLAYKKAIDDGADIIDCNVQMTKDGVAFCLDSADLLGKTNAAMAFMDRSTSVPEIQPKNGVFTFDVTWTEIKSVKPLIQNPFQSGGLLRNPKSKNAGTFLKVPEFLELAKKNASTGILIGIQNAAYLASKKGLDILQSVNDALKNAKLNPKQQILIQSDDTSILEKFKNSNPTYQRVLLFSKPISDAPKPVTDNIKKYADAVNVVKKSIMPESKIYITNGATKIVEQMHAANISVYVSGFSTETLSMQLDFYSDPYIELVSFIAEGIDGVITDNPKTASAFLRSPCVDPNSKAPFVFQPIRPGDYLAQVEPTVLPPASTPIPPLRVTDVVDPPLPPVNAAARKEADSDKSGGDGGGGSESGQRRMAVDVVATMLLLIVVFFLMGC</sequence>
<dbReference type="SUPFAM" id="SSF51695">
    <property type="entry name" value="PLC-like phosphodiesterases"/>
    <property type="match status" value="2"/>
</dbReference>
<feature type="region of interest" description="Disordered" evidence="7">
    <location>
        <begin position="726"/>
        <end position="753"/>
    </location>
</feature>
<evidence type="ECO:0000256" key="5">
    <source>
        <dbReference type="ARBA" id="ARBA00023180"/>
    </source>
</evidence>
<gene>
    <name evidence="11" type="ORF">LVIROSA_LOCUS13658</name>
</gene>
<feature type="transmembrane region" description="Helical" evidence="8">
    <location>
        <begin position="756"/>
        <end position="774"/>
    </location>
</feature>
<keyword evidence="8" id="KW-1133">Transmembrane helix</keyword>
<name>A0AAU9MLZ5_9ASTR</name>
<evidence type="ECO:0000256" key="1">
    <source>
        <dbReference type="ARBA" id="ARBA00012247"/>
    </source>
</evidence>
<dbReference type="GO" id="GO:0008889">
    <property type="term" value="F:glycerophosphodiester phosphodiesterase activity"/>
    <property type="evidence" value="ECO:0007669"/>
    <property type="project" value="UniProtKB-EC"/>
</dbReference>
<evidence type="ECO:0000256" key="4">
    <source>
        <dbReference type="ARBA" id="ARBA00022801"/>
    </source>
</evidence>
<keyword evidence="5" id="KW-0325">Glycoprotein</keyword>
<dbReference type="EC" id="3.1.4.46" evidence="1"/>
<keyword evidence="3" id="KW-0319">Glycerol metabolism</keyword>
<keyword evidence="12" id="KW-1185">Reference proteome</keyword>
<feature type="domain" description="GP-PDE" evidence="10">
    <location>
        <begin position="375"/>
        <end position="673"/>
    </location>
</feature>
<dbReference type="EMBL" id="CAKMRJ010002223">
    <property type="protein sequence ID" value="CAH1426586.1"/>
    <property type="molecule type" value="Genomic_DNA"/>
</dbReference>
<evidence type="ECO:0000256" key="2">
    <source>
        <dbReference type="ARBA" id="ARBA00022729"/>
    </source>
</evidence>
<dbReference type="InterPro" id="IPR030395">
    <property type="entry name" value="GP_PDE_dom"/>
</dbReference>
<dbReference type="Pfam" id="PF03009">
    <property type="entry name" value="GDPD"/>
    <property type="match status" value="1"/>
</dbReference>
<proteinExistence type="predicted"/>
<keyword evidence="8" id="KW-0472">Membrane</keyword>
<dbReference type="GO" id="GO:0006071">
    <property type="term" value="P:glycerol metabolic process"/>
    <property type="evidence" value="ECO:0007669"/>
    <property type="project" value="UniProtKB-KW"/>
</dbReference>
<feature type="domain" description="GP-PDE" evidence="10">
    <location>
        <begin position="57"/>
        <end position="359"/>
    </location>
</feature>
<dbReference type="PANTHER" id="PTHR43620:SF44">
    <property type="entry name" value="GLYCEROPHOSPHODIESTER PHOSPHODIESTERASE GDPDL6-RELATED"/>
    <property type="match status" value="1"/>
</dbReference>
<keyword evidence="4" id="KW-0378">Hydrolase</keyword>
<dbReference type="AlphaFoldDB" id="A0AAU9MLZ5"/>
<comment type="catalytic activity">
    <reaction evidence="6">
        <text>a sn-glycero-3-phosphodiester + H2O = an alcohol + sn-glycerol 3-phosphate + H(+)</text>
        <dbReference type="Rhea" id="RHEA:12969"/>
        <dbReference type="ChEBI" id="CHEBI:15377"/>
        <dbReference type="ChEBI" id="CHEBI:15378"/>
        <dbReference type="ChEBI" id="CHEBI:30879"/>
        <dbReference type="ChEBI" id="CHEBI:57597"/>
        <dbReference type="ChEBI" id="CHEBI:83408"/>
        <dbReference type="EC" id="3.1.4.46"/>
    </reaction>
</comment>
<protein>
    <recommendedName>
        <fullName evidence="1">glycerophosphodiester phosphodiesterase</fullName>
        <ecNumber evidence="1">3.1.4.46</ecNumber>
    </recommendedName>
</protein>
<dbReference type="GO" id="GO:0006629">
    <property type="term" value="P:lipid metabolic process"/>
    <property type="evidence" value="ECO:0007669"/>
    <property type="project" value="InterPro"/>
</dbReference>
<dbReference type="PANTHER" id="PTHR43620">
    <property type="entry name" value="GLYCEROPHOSPHORYL DIESTER PHOSPHODIESTERASE"/>
    <property type="match status" value="1"/>
</dbReference>
<keyword evidence="2 9" id="KW-0732">Signal</keyword>
<dbReference type="PROSITE" id="PS51704">
    <property type="entry name" value="GP_PDE"/>
    <property type="match status" value="2"/>
</dbReference>
<feature type="signal peptide" evidence="9">
    <location>
        <begin position="1"/>
        <end position="17"/>
    </location>
</feature>
<evidence type="ECO:0000256" key="6">
    <source>
        <dbReference type="ARBA" id="ARBA00047512"/>
    </source>
</evidence>
<accession>A0AAU9MLZ5</accession>
<evidence type="ECO:0000256" key="7">
    <source>
        <dbReference type="SAM" id="MobiDB-lite"/>
    </source>
</evidence>
<organism evidence="11 12">
    <name type="scientific">Lactuca virosa</name>
    <dbReference type="NCBI Taxonomy" id="75947"/>
    <lineage>
        <taxon>Eukaryota</taxon>
        <taxon>Viridiplantae</taxon>
        <taxon>Streptophyta</taxon>
        <taxon>Embryophyta</taxon>
        <taxon>Tracheophyta</taxon>
        <taxon>Spermatophyta</taxon>
        <taxon>Magnoliopsida</taxon>
        <taxon>eudicotyledons</taxon>
        <taxon>Gunneridae</taxon>
        <taxon>Pentapetalae</taxon>
        <taxon>asterids</taxon>
        <taxon>campanulids</taxon>
        <taxon>Asterales</taxon>
        <taxon>Asteraceae</taxon>
        <taxon>Cichorioideae</taxon>
        <taxon>Cichorieae</taxon>
        <taxon>Lactucinae</taxon>
        <taxon>Lactuca</taxon>
    </lineage>
</organism>
<feature type="chain" id="PRO_5043426258" description="glycerophosphodiester phosphodiesterase" evidence="9">
    <location>
        <begin position="18"/>
        <end position="776"/>
    </location>
</feature>
<evidence type="ECO:0000313" key="12">
    <source>
        <dbReference type="Proteomes" id="UP001157418"/>
    </source>
</evidence>
<evidence type="ECO:0000256" key="3">
    <source>
        <dbReference type="ARBA" id="ARBA00022798"/>
    </source>
</evidence>
<comment type="caution">
    <text evidence="11">The sequence shown here is derived from an EMBL/GenBank/DDBJ whole genome shotgun (WGS) entry which is preliminary data.</text>
</comment>